<feature type="compositionally biased region" description="Polar residues" evidence="1">
    <location>
        <begin position="110"/>
        <end position="119"/>
    </location>
</feature>
<keyword evidence="2" id="KW-0472">Membrane</keyword>
<feature type="compositionally biased region" description="Polar residues" evidence="1">
    <location>
        <begin position="145"/>
        <end position="155"/>
    </location>
</feature>
<sequence>MRSPSRPPNLRDGSTEVKATEGSSGGAPPSAGAARGSAHATRPVRGRAPSAAGGEPESPACSSNPPAGLDVFRSRSIFRFPRRSSSGYFSFEGDSLPSSPLSPKPVTAEKATQTPSPTGQVMNHALQRMAVEQGGGPGTHRLHGSSPNPSGTQARNAAGDMEAESFGRHLRTIGDEYNRLLLLRRMAGRPRRNIVPLNLLPHIHQEPVAMLCVSLLLLLIGRLMYLQGCTNSQNNSQV</sequence>
<feature type="transmembrane region" description="Helical" evidence="2">
    <location>
        <begin position="208"/>
        <end position="226"/>
    </location>
</feature>
<feature type="region of interest" description="Disordered" evidence="1">
    <location>
        <begin position="1"/>
        <end position="70"/>
    </location>
</feature>
<dbReference type="STRING" id="37003.ENSKMAP00000022590"/>
<proteinExistence type="predicted"/>
<feature type="compositionally biased region" description="Low complexity" evidence="1">
    <location>
        <begin position="26"/>
        <end position="38"/>
    </location>
</feature>
<evidence type="ECO:0000313" key="3">
    <source>
        <dbReference type="Ensembl" id="ENSKMAP00000022590.1"/>
    </source>
</evidence>
<feature type="compositionally biased region" description="Low complexity" evidence="1">
    <location>
        <begin position="95"/>
        <end position="105"/>
    </location>
</feature>
<dbReference type="OrthoDB" id="8441539at2759"/>
<dbReference type="AlphaFoldDB" id="A0A3Q3B113"/>
<dbReference type="RefSeq" id="XP_017283195.1">
    <property type="nucleotide sequence ID" value="XM_017427706.3"/>
</dbReference>
<dbReference type="Proteomes" id="UP000264800">
    <property type="component" value="Unplaced"/>
</dbReference>
<reference evidence="3" key="1">
    <citation type="submission" date="2025-08" db="UniProtKB">
        <authorList>
            <consortium name="Ensembl"/>
        </authorList>
    </citation>
    <scope>IDENTIFICATION</scope>
</reference>
<dbReference type="Ensembl" id="ENSKMAT00000022877.1">
    <property type="protein sequence ID" value="ENSKMAP00000022590.1"/>
    <property type="gene ID" value="ENSKMAG00000016777.1"/>
</dbReference>
<reference evidence="3" key="2">
    <citation type="submission" date="2025-09" db="UniProtKB">
        <authorList>
            <consortium name="Ensembl"/>
        </authorList>
    </citation>
    <scope>IDENTIFICATION</scope>
</reference>
<evidence type="ECO:0000256" key="2">
    <source>
        <dbReference type="SAM" id="Phobius"/>
    </source>
</evidence>
<dbReference type="GeneTree" id="ENSGT00940000177019"/>
<name>A0A3Q3B113_KRYMA</name>
<organism evidence="3 4">
    <name type="scientific">Kryptolebias marmoratus</name>
    <name type="common">Mangrove killifish</name>
    <name type="synonym">Rivulus marmoratus</name>
    <dbReference type="NCBI Taxonomy" id="37003"/>
    <lineage>
        <taxon>Eukaryota</taxon>
        <taxon>Metazoa</taxon>
        <taxon>Chordata</taxon>
        <taxon>Craniata</taxon>
        <taxon>Vertebrata</taxon>
        <taxon>Euteleostomi</taxon>
        <taxon>Actinopterygii</taxon>
        <taxon>Neopterygii</taxon>
        <taxon>Teleostei</taxon>
        <taxon>Neoteleostei</taxon>
        <taxon>Acanthomorphata</taxon>
        <taxon>Ovalentaria</taxon>
        <taxon>Atherinomorphae</taxon>
        <taxon>Cyprinodontiformes</taxon>
        <taxon>Rivulidae</taxon>
        <taxon>Kryptolebias</taxon>
    </lineage>
</organism>
<feature type="region of interest" description="Disordered" evidence="1">
    <location>
        <begin position="88"/>
        <end position="119"/>
    </location>
</feature>
<dbReference type="GeneID" id="108242694"/>
<feature type="region of interest" description="Disordered" evidence="1">
    <location>
        <begin position="133"/>
        <end position="156"/>
    </location>
</feature>
<evidence type="ECO:0000256" key="1">
    <source>
        <dbReference type="SAM" id="MobiDB-lite"/>
    </source>
</evidence>
<accession>A0A3Q3B113</accession>
<keyword evidence="2" id="KW-1133">Transmembrane helix</keyword>
<keyword evidence="2" id="KW-0812">Transmembrane</keyword>
<dbReference type="OMA" id="MQSETFG"/>
<keyword evidence="4" id="KW-1185">Reference proteome</keyword>
<evidence type="ECO:0000313" key="4">
    <source>
        <dbReference type="Proteomes" id="UP000264800"/>
    </source>
</evidence>
<protein>
    <submittedName>
        <fullName evidence="3">BCL2 like 11</fullName>
    </submittedName>
</protein>